<organism evidence="1 2">
    <name type="scientific">Caerostris extrusa</name>
    <name type="common">Bark spider</name>
    <name type="synonym">Caerostris bankana</name>
    <dbReference type="NCBI Taxonomy" id="172846"/>
    <lineage>
        <taxon>Eukaryota</taxon>
        <taxon>Metazoa</taxon>
        <taxon>Ecdysozoa</taxon>
        <taxon>Arthropoda</taxon>
        <taxon>Chelicerata</taxon>
        <taxon>Arachnida</taxon>
        <taxon>Araneae</taxon>
        <taxon>Araneomorphae</taxon>
        <taxon>Entelegynae</taxon>
        <taxon>Araneoidea</taxon>
        <taxon>Araneidae</taxon>
        <taxon>Caerostris</taxon>
    </lineage>
</organism>
<reference evidence="1 2" key="1">
    <citation type="submission" date="2021-06" db="EMBL/GenBank/DDBJ databases">
        <title>Caerostris extrusa draft genome.</title>
        <authorList>
            <person name="Kono N."/>
            <person name="Arakawa K."/>
        </authorList>
    </citation>
    <scope>NUCLEOTIDE SEQUENCE [LARGE SCALE GENOMIC DNA]</scope>
</reference>
<dbReference type="Proteomes" id="UP001054945">
    <property type="component" value="Unassembled WGS sequence"/>
</dbReference>
<proteinExistence type="predicted"/>
<keyword evidence="2" id="KW-1185">Reference proteome</keyword>
<evidence type="ECO:0000313" key="2">
    <source>
        <dbReference type="Proteomes" id="UP001054945"/>
    </source>
</evidence>
<evidence type="ECO:0008006" key="3">
    <source>
        <dbReference type="Google" id="ProtNLM"/>
    </source>
</evidence>
<name>A0AAV4Y5B3_CAEEX</name>
<dbReference type="AlphaFoldDB" id="A0AAV4Y5B3"/>
<gene>
    <name evidence="1" type="ORF">CEXT_574831</name>
</gene>
<protein>
    <recommendedName>
        <fullName evidence="3">Secreted protein</fullName>
    </recommendedName>
</protein>
<dbReference type="EMBL" id="BPLR01018824">
    <property type="protein sequence ID" value="GIZ02537.1"/>
    <property type="molecule type" value="Genomic_DNA"/>
</dbReference>
<evidence type="ECO:0000313" key="1">
    <source>
        <dbReference type="EMBL" id="GIZ02537.1"/>
    </source>
</evidence>
<comment type="caution">
    <text evidence="1">The sequence shown here is derived from an EMBL/GenBank/DDBJ whole genome shotgun (WGS) entry which is preliminary data.</text>
</comment>
<sequence length="95" mass="11138">MEDQSIILIVVSFEALLRAQVYTDKRENGMKDTNRQVYTDKERYCNVHTRNATSVWTSKRSFDWSHLRSTFTRKDVHGRYVDRNSDGDCNGTQGM</sequence>
<accession>A0AAV4Y5B3</accession>